<evidence type="ECO:0000256" key="1">
    <source>
        <dbReference type="ARBA" id="ARBA00011073"/>
    </source>
</evidence>
<comment type="similarity">
    <text evidence="1 5">Belongs to the peptidase S8 family.</text>
</comment>
<dbReference type="PROSITE" id="PS51892">
    <property type="entry name" value="SUBTILASE"/>
    <property type="match status" value="1"/>
</dbReference>
<dbReference type="PROSITE" id="PS00138">
    <property type="entry name" value="SUBTILASE_SER"/>
    <property type="match status" value="1"/>
</dbReference>
<dbReference type="Proteomes" id="UP001271792">
    <property type="component" value="Unassembled WGS sequence"/>
</dbReference>
<dbReference type="PANTHER" id="PTHR43806:SF11">
    <property type="entry name" value="CEREVISIN-RELATED"/>
    <property type="match status" value="1"/>
</dbReference>
<evidence type="ECO:0000313" key="8">
    <source>
        <dbReference type="Proteomes" id="UP001271792"/>
    </source>
</evidence>
<evidence type="ECO:0000256" key="3">
    <source>
        <dbReference type="ARBA" id="ARBA00022801"/>
    </source>
</evidence>
<proteinExistence type="inferred from homology"/>
<dbReference type="InterPro" id="IPR050131">
    <property type="entry name" value="Peptidase_S8_subtilisin-like"/>
</dbReference>
<evidence type="ECO:0000259" key="6">
    <source>
        <dbReference type="Pfam" id="PF00082"/>
    </source>
</evidence>
<dbReference type="InterPro" id="IPR000209">
    <property type="entry name" value="Peptidase_S8/S53_dom"/>
</dbReference>
<dbReference type="SUPFAM" id="SSF52743">
    <property type="entry name" value="Subtilisin-like"/>
    <property type="match status" value="1"/>
</dbReference>
<dbReference type="PANTHER" id="PTHR43806">
    <property type="entry name" value="PEPTIDASE S8"/>
    <property type="match status" value="1"/>
</dbReference>
<keyword evidence="3 5" id="KW-0378">Hydrolase</keyword>
<keyword evidence="8" id="KW-1185">Reference proteome</keyword>
<accession>A0ABU4U1P8</accession>
<evidence type="ECO:0000313" key="7">
    <source>
        <dbReference type="EMBL" id="MDX8054488.1"/>
    </source>
</evidence>
<dbReference type="InterPro" id="IPR036852">
    <property type="entry name" value="Peptidase_S8/S53_dom_sf"/>
</dbReference>
<dbReference type="PRINTS" id="PR00723">
    <property type="entry name" value="SUBTILISIN"/>
</dbReference>
<evidence type="ECO:0000256" key="5">
    <source>
        <dbReference type="PROSITE-ProRule" id="PRU01240"/>
    </source>
</evidence>
<protein>
    <submittedName>
        <fullName evidence="7">S8/S53 family peptidase</fullName>
        <ecNumber evidence="7">3.4.-.-</ecNumber>
    </submittedName>
</protein>
<reference evidence="7 8" key="1">
    <citation type="submission" date="2023-11" db="EMBL/GenBank/DDBJ databases">
        <title>Lentzea sokolovensis, sp. nov., Lentzea kristufkii, sp. nov., and Lentzea miocenensis, sp. nov., rare actinobacteria from Sokolov Coal Basin, Miocene lacustrine sediment, Czech Republic.</title>
        <authorList>
            <person name="Lara A."/>
            <person name="Kotroba L."/>
            <person name="Nouioui I."/>
            <person name="Neumann-Schaal M."/>
            <person name="Mast Y."/>
            <person name="Chronakova A."/>
        </authorList>
    </citation>
    <scope>NUCLEOTIDE SEQUENCE [LARGE SCALE GENOMIC DNA]</scope>
    <source>
        <strain evidence="7 8">BCCO 10_0798</strain>
    </source>
</reference>
<evidence type="ECO:0000256" key="2">
    <source>
        <dbReference type="ARBA" id="ARBA00022670"/>
    </source>
</evidence>
<dbReference type="EC" id="3.4.-.-" evidence="7"/>
<name>A0ABU4U1P8_9PSEU</name>
<dbReference type="GO" id="GO:0016787">
    <property type="term" value="F:hydrolase activity"/>
    <property type="evidence" value="ECO:0007669"/>
    <property type="project" value="UniProtKB-KW"/>
</dbReference>
<dbReference type="EMBL" id="JAXAVV010000021">
    <property type="protein sequence ID" value="MDX8054488.1"/>
    <property type="molecule type" value="Genomic_DNA"/>
</dbReference>
<feature type="active site" description="Charge relay system" evidence="5">
    <location>
        <position position="496"/>
    </location>
</feature>
<dbReference type="Pfam" id="PF00082">
    <property type="entry name" value="Peptidase_S8"/>
    <property type="match status" value="1"/>
</dbReference>
<dbReference type="CDD" id="cd00306">
    <property type="entry name" value="Peptidases_S8_S53"/>
    <property type="match status" value="1"/>
</dbReference>
<feature type="domain" description="Peptidase S8/S53" evidence="6">
    <location>
        <begin position="213"/>
        <end position="542"/>
    </location>
</feature>
<dbReference type="Gene3D" id="3.40.50.200">
    <property type="entry name" value="Peptidase S8/S53 domain"/>
    <property type="match status" value="1"/>
</dbReference>
<feature type="active site" description="Charge relay system" evidence="5">
    <location>
        <position position="292"/>
    </location>
</feature>
<gene>
    <name evidence="7" type="ORF">SK571_34400</name>
</gene>
<keyword evidence="2 5" id="KW-0645">Protease</keyword>
<sequence length="554" mass="59314">MKPDEAERLSSAWTSDSSYGFTSLPTPVLARHGAKMLDPSSAYQVDGFLATGPTVYRTNELLIPHGSLGKQADMVEVLRNDLGLVMDEAPADCRDAPLVFRGVLRPDPHPTADRPTTVVTDAWRALQKLRATAKDPANLTLSLADVRPMGLNHVLVGAAMGGIGGGSEVLRGVPGAIGGNPNPGAEADEVGYWRRPVAIRMARPLRTAPTTGRRPVIAILDTGLGENGWLSVAKEANGMFAAPSEDCTFVRVDGPLQDGICTPASPASIPLYWEGSYTIEPLTGYLSSHTGHATFVIGVVHQTEPNADVLSIRVMYNDGVVYAHVLVQALKKLLERVVEAQENNRPDLMVDVVSLSLGGYREAGERGAEYDQLTLAIDDLRARGVVIVAAAGNYASSRPFYPAALADRDDDGLPPVISVGACNPNGTKAFFSNDGRWVRCWAAGAALISSFPETINGSIRPRYQVTTNGGNEPLAIRESLESDDYSYGYAEWSGTSFATPMVAARIATLLMKADEATVKQEEGLGVVLEREDLVRRLLRKGATLNRANAAVQRL</sequence>
<dbReference type="InterPro" id="IPR023828">
    <property type="entry name" value="Peptidase_S8_Ser-AS"/>
</dbReference>
<feature type="active site" description="Charge relay system" evidence="5">
    <location>
        <position position="221"/>
    </location>
</feature>
<dbReference type="InterPro" id="IPR015500">
    <property type="entry name" value="Peptidase_S8_subtilisin-rel"/>
</dbReference>
<organism evidence="7 8">
    <name type="scientific">Lentzea kristufekii</name>
    <dbReference type="NCBI Taxonomy" id="3095430"/>
    <lineage>
        <taxon>Bacteria</taxon>
        <taxon>Bacillati</taxon>
        <taxon>Actinomycetota</taxon>
        <taxon>Actinomycetes</taxon>
        <taxon>Pseudonocardiales</taxon>
        <taxon>Pseudonocardiaceae</taxon>
        <taxon>Lentzea</taxon>
    </lineage>
</organism>
<comment type="caution">
    <text evidence="7">The sequence shown here is derived from an EMBL/GenBank/DDBJ whole genome shotgun (WGS) entry which is preliminary data.</text>
</comment>
<evidence type="ECO:0000256" key="4">
    <source>
        <dbReference type="ARBA" id="ARBA00022825"/>
    </source>
</evidence>
<keyword evidence="4 5" id="KW-0720">Serine protease</keyword>